<dbReference type="Gene3D" id="3.10.28.10">
    <property type="entry name" value="Homing endonucleases"/>
    <property type="match status" value="2"/>
</dbReference>
<dbReference type="SUPFAM" id="SSF55608">
    <property type="entry name" value="Homing endonucleases"/>
    <property type="match status" value="1"/>
</dbReference>
<dbReference type="InterPro" id="IPR004860">
    <property type="entry name" value="LAGLIDADG_dom"/>
</dbReference>
<accession>A0A2T9Z0Z1</accession>
<evidence type="ECO:0000313" key="2">
    <source>
        <dbReference type="EMBL" id="PVU98268.1"/>
    </source>
</evidence>
<dbReference type="GO" id="GO:0000373">
    <property type="term" value="P:Group II intron splicing"/>
    <property type="evidence" value="ECO:0007669"/>
    <property type="project" value="TreeGrafter"/>
</dbReference>
<sequence length="227" mass="26999">MKNKNILNSGFNYSEYRKNLIPLTPVQKEILIGLMLGDLNLQKTSKNYRIRFEQGLKHKDYIYHLYSIFKEYIINEPYKIVRKNKITNNLTTTFRLQSISHWEFKFLAELFLNPKKIVPKNLIRDHLTPRGFTYWFMDDGGKLDYSKNQGKGIVLNTQSFTEEEVLQMTIELNNKFNFKTWVGKNKSKYVIKISGSNFDQILKMMDPYILSSMRYKLPTPRKSEKKN</sequence>
<dbReference type="AlphaFoldDB" id="A0A2T9Z0Z1"/>
<evidence type="ECO:0000259" key="1">
    <source>
        <dbReference type="Pfam" id="PF03161"/>
    </source>
</evidence>
<dbReference type="PANTHER" id="PTHR47539">
    <property type="entry name" value="PENTATRICOPEPTIDE REPEAT-CONTAINING PROTEIN OTP51, CHLOROPLASTIC"/>
    <property type="match status" value="1"/>
</dbReference>
<dbReference type="GO" id="GO:0045292">
    <property type="term" value="P:mRNA cis splicing, via spliceosome"/>
    <property type="evidence" value="ECO:0007669"/>
    <property type="project" value="TreeGrafter"/>
</dbReference>
<dbReference type="GO" id="GO:0004519">
    <property type="term" value="F:endonuclease activity"/>
    <property type="evidence" value="ECO:0007669"/>
    <property type="project" value="InterPro"/>
</dbReference>
<evidence type="ECO:0000313" key="3">
    <source>
        <dbReference type="Proteomes" id="UP000245383"/>
    </source>
</evidence>
<dbReference type="InterPro" id="IPR027434">
    <property type="entry name" value="Homing_endonucl"/>
</dbReference>
<dbReference type="InterPro" id="IPR052500">
    <property type="entry name" value="Chloro/Mito_RNA_Process"/>
</dbReference>
<proteinExistence type="predicted"/>
<dbReference type="EMBL" id="MBFR01000001">
    <property type="protein sequence ID" value="PVU98268.1"/>
    <property type="molecule type" value="Genomic_DNA"/>
</dbReference>
<gene>
    <name evidence="2" type="ORF">BB561_000015</name>
</gene>
<name>A0A2T9Z0Z1_9FUNG</name>
<reference evidence="2 3" key="1">
    <citation type="journal article" date="2018" name="MBio">
        <title>Comparative Genomics Reveals the Core Gene Toolbox for the Fungus-Insect Symbiosis.</title>
        <authorList>
            <person name="Wang Y."/>
            <person name="Stata M."/>
            <person name="Wang W."/>
            <person name="Stajich J.E."/>
            <person name="White M.M."/>
            <person name="Moncalvo J.M."/>
        </authorList>
    </citation>
    <scope>NUCLEOTIDE SEQUENCE [LARGE SCALE GENOMIC DNA]</scope>
    <source>
        <strain evidence="2 3">SWE-8-4</strain>
    </source>
</reference>
<dbReference type="PANTHER" id="PTHR47539:SF1">
    <property type="entry name" value="PENTATRICOPEPTIDE REPEAT-CONTAINING PROTEIN OTP51, CHLOROPLASTIC"/>
    <property type="match status" value="1"/>
</dbReference>
<dbReference type="Proteomes" id="UP000245383">
    <property type="component" value="Unassembled WGS sequence"/>
</dbReference>
<feature type="domain" description="Homing endonuclease LAGLIDADG" evidence="1">
    <location>
        <begin position="28"/>
        <end position="199"/>
    </location>
</feature>
<dbReference type="OrthoDB" id="2888667at2759"/>
<organism evidence="2 3">
    <name type="scientific">Smittium simulii</name>
    <dbReference type="NCBI Taxonomy" id="133385"/>
    <lineage>
        <taxon>Eukaryota</taxon>
        <taxon>Fungi</taxon>
        <taxon>Fungi incertae sedis</taxon>
        <taxon>Zoopagomycota</taxon>
        <taxon>Kickxellomycotina</taxon>
        <taxon>Harpellomycetes</taxon>
        <taxon>Harpellales</taxon>
        <taxon>Legeriomycetaceae</taxon>
        <taxon>Smittium</taxon>
    </lineage>
</organism>
<dbReference type="Pfam" id="PF03161">
    <property type="entry name" value="LAGLIDADG_2"/>
    <property type="match status" value="1"/>
</dbReference>
<keyword evidence="3" id="KW-1185">Reference proteome</keyword>
<comment type="caution">
    <text evidence="2">The sequence shown here is derived from an EMBL/GenBank/DDBJ whole genome shotgun (WGS) entry which is preliminary data.</text>
</comment>
<protein>
    <recommendedName>
        <fullName evidence="1">Homing endonuclease LAGLIDADG domain-containing protein</fullName>
    </recommendedName>
</protein>